<keyword evidence="2" id="KW-1185">Reference proteome</keyword>
<evidence type="ECO:0008006" key="3">
    <source>
        <dbReference type="Google" id="ProtNLM"/>
    </source>
</evidence>
<evidence type="ECO:0000313" key="2">
    <source>
        <dbReference type="Proteomes" id="UP000766486"/>
    </source>
</evidence>
<evidence type="ECO:0000313" key="1">
    <source>
        <dbReference type="EMBL" id="VUC23781.1"/>
    </source>
</evidence>
<sequence>MSFSSRASGPKGVLSSLSPEILQIIFGNFCEHCASTKWPEDATRKRPNCGGQEVLRRLCHVSSFVRSIAQPILFHVFAFDVKKRDDHVRAFRRTAYFFLRSPQLRYHVKALDINVTIEGSLCRCCVRYMSERMNRDLKMILNSKESENGLAFGESQLRTWNMDETIVQFMLALFPGLKNLTLHIPRHWRFEALSTWYNNHEGATPQRFLDAISSARLTLERQEGDTCTPDHEECNHPAPESPVELFLITAASSTLETVHCTARALDLLPDLPSLQELCLEMRGSWSMLNHLLAKVPTLRRFAYLSTNEHAPLPREIEDALEPHKATLEVLQIDFCWSITASPFEEYPRWKPPADGRYQMTSLRSFSNLKWVTLEANHIWNFKSADKEQPSNKNLSDFLPESLELLCIDFEQTDEEELLLPLARAIAEGEHTNLRTVLWFGTWEWECMSMDRKGDANWLEKDF</sequence>
<comment type="caution">
    <text evidence="1">The sequence shown here is derived from an EMBL/GenBank/DDBJ whole genome shotgun (WGS) entry which is preliminary data.</text>
</comment>
<accession>A0ABY6TYK6</accession>
<proteinExistence type="predicted"/>
<gene>
    <name evidence="1" type="ORF">CLO192961_LOCUS125358</name>
</gene>
<name>A0ABY6TYK6_BIOOC</name>
<protein>
    <recommendedName>
        <fullName evidence="3">F-box domain-containing protein</fullName>
    </recommendedName>
</protein>
<reference evidence="1 2" key="1">
    <citation type="submission" date="2019-06" db="EMBL/GenBank/DDBJ databases">
        <authorList>
            <person name="Broberg M."/>
        </authorList>
    </citation>
    <scope>NUCLEOTIDE SEQUENCE [LARGE SCALE GENOMIC DNA]</scope>
</reference>
<organism evidence="1 2">
    <name type="scientific">Bionectria ochroleuca</name>
    <name type="common">Gliocladium roseum</name>
    <dbReference type="NCBI Taxonomy" id="29856"/>
    <lineage>
        <taxon>Eukaryota</taxon>
        <taxon>Fungi</taxon>
        <taxon>Dikarya</taxon>
        <taxon>Ascomycota</taxon>
        <taxon>Pezizomycotina</taxon>
        <taxon>Sordariomycetes</taxon>
        <taxon>Hypocreomycetidae</taxon>
        <taxon>Hypocreales</taxon>
        <taxon>Bionectriaceae</taxon>
        <taxon>Clonostachys</taxon>
    </lineage>
</organism>
<dbReference type="Proteomes" id="UP000766486">
    <property type="component" value="Unassembled WGS sequence"/>
</dbReference>
<dbReference type="EMBL" id="CABFNS010000711">
    <property type="protein sequence ID" value="VUC23781.1"/>
    <property type="molecule type" value="Genomic_DNA"/>
</dbReference>